<dbReference type="EMBL" id="JBHSWI010000001">
    <property type="protein sequence ID" value="MFC6647154.1"/>
    <property type="molecule type" value="Genomic_DNA"/>
</dbReference>
<protein>
    <submittedName>
        <fullName evidence="1">Uncharacterized protein</fullName>
    </submittedName>
</protein>
<evidence type="ECO:0000313" key="2">
    <source>
        <dbReference type="Proteomes" id="UP001596391"/>
    </source>
</evidence>
<dbReference type="RefSeq" id="WP_263370930.1">
    <property type="nucleotide sequence ID" value="NZ_JAGSYD010000002.1"/>
</dbReference>
<sequence length="213" mass="23110">MLQTIRGHRITSRLTYHFKDGSVDDETTVFTQGTVFHLLSDHHTQQGPFFSKPTHFSLDEAGNLSVRTLEKDGKKKVETSHLDLPQDTCNGFTGTVLLNVAPSMAPFKLGFVASSGKGRLINLSVDIVGQQPFSPILGVHRRATVFRLHPELGGIAGVVAPVIGKQPKDIYVWILEGEVPGLVREIGPLEQDGPVVSIEPAGASYPPAELVKK</sequence>
<dbReference type="Proteomes" id="UP001596391">
    <property type="component" value="Unassembled WGS sequence"/>
</dbReference>
<accession>A0ABW1ZDK4</accession>
<evidence type="ECO:0000313" key="1">
    <source>
        <dbReference type="EMBL" id="MFC6647154.1"/>
    </source>
</evidence>
<proteinExistence type="predicted"/>
<organism evidence="1 2">
    <name type="scientific">Granulicella cerasi</name>
    <dbReference type="NCBI Taxonomy" id="741063"/>
    <lineage>
        <taxon>Bacteria</taxon>
        <taxon>Pseudomonadati</taxon>
        <taxon>Acidobacteriota</taxon>
        <taxon>Terriglobia</taxon>
        <taxon>Terriglobales</taxon>
        <taxon>Acidobacteriaceae</taxon>
        <taxon>Granulicella</taxon>
    </lineage>
</organism>
<keyword evidence="2" id="KW-1185">Reference proteome</keyword>
<reference evidence="2" key="1">
    <citation type="journal article" date="2019" name="Int. J. Syst. Evol. Microbiol.">
        <title>The Global Catalogue of Microorganisms (GCM) 10K type strain sequencing project: providing services to taxonomists for standard genome sequencing and annotation.</title>
        <authorList>
            <consortium name="The Broad Institute Genomics Platform"/>
            <consortium name="The Broad Institute Genome Sequencing Center for Infectious Disease"/>
            <person name="Wu L."/>
            <person name="Ma J."/>
        </authorList>
    </citation>
    <scope>NUCLEOTIDE SEQUENCE [LARGE SCALE GENOMIC DNA]</scope>
    <source>
        <strain evidence="2">CGMCC 1.16026</strain>
    </source>
</reference>
<gene>
    <name evidence="1" type="ORF">ACFQBQ_16560</name>
</gene>
<name>A0ABW1ZDK4_9BACT</name>
<comment type="caution">
    <text evidence="1">The sequence shown here is derived from an EMBL/GenBank/DDBJ whole genome shotgun (WGS) entry which is preliminary data.</text>
</comment>